<dbReference type="PaxDb" id="67767-A0A0J7MQL2"/>
<organism evidence="2 3">
    <name type="scientific">Lasius niger</name>
    <name type="common">Black garden ant</name>
    <dbReference type="NCBI Taxonomy" id="67767"/>
    <lineage>
        <taxon>Eukaryota</taxon>
        <taxon>Metazoa</taxon>
        <taxon>Ecdysozoa</taxon>
        <taxon>Arthropoda</taxon>
        <taxon>Hexapoda</taxon>
        <taxon>Insecta</taxon>
        <taxon>Pterygota</taxon>
        <taxon>Neoptera</taxon>
        <taxon>Endopterygota</taxon>
        <taxon>Hymenoptera</taxon>
        <taxon>Apocrita</taxon>
        <taxon>Aculeata</taxon>
        <taxon>Formicoidea</taxon>
        <taxon>Formicidae</taxon>
        <taxon>Formicinae</taxon>
        <taxon>Lasius</taxon>
        <taxon>Lasius</taxon>
    </lineage>
</organism>
<keyword evidence="3" id="KW-1185">Reference proteome</keyword>
<feature type="compositionally biased region" description="Polar residues" evidence="1">
    <location>
        <begin position="12"/>
        <end position="22"/>
    </location>
</feature>
<dbReference type="OrthoDB" id="7675130at2759"/>
<evidence type="ECO:0000313" key="2">
    <source>
        <dbReference type="EMBL" id="KMQ82850.1"/>
    </source>
</evidence>
<proteinExistence type="predicted"/>
<protein>
    <submittedName>
        <fullName evidence="2">KDa protein in nof-fb transposable element</fullName>
    </submittedName>
</protein>
<dbReference type="AlphaFoldDB" id="A0A0J7MQL2"/>
<comment type="caution">
    <text evidence="2">The sequence shown here is derived from an EMBL/GenBank/DDBJ whole genome shotgun (WGS) entry which is preliminary data.</text>
</comment>
<reference evidence="2 3" key="1">
    <citation type="submission" date="2015-04" db="EMBL/GenBank/DDBJ databases">
        <title>Lasius niger genome sequencing.</title>
        <authorList>
            <person name="Konorov E.A."/>
            <person name="Nikitin M.A."/>
            <person name="Kirill M.V."/>
            <person name="Chang P."/>
        </authorList>
    </citation>
    <scope>NUCLEOTIDE SEQUENCE [LARGE SCALE GENOMIC DNA]</scope>
    <source>
        <tissue evidence="2">Whole</tissue>
    </source>
</reference>
<evidence type="ECO:0000256" key="1">
    <source>
        <dbReference type="SAM" id="MobiDB-lite"/>
    </source>
</evidence>
<accession>A0A0J7MQL2</accession>
<feature type="region of interest" description="Disordered" evidence="1">
    <location>
        <begin position="1"/>
        <end position="22"/>
    </location>
</feature>
<gene>
    <name evidence="2" type="ORF">RF55_21668</name>
</gene>
<dbReference type="EMBL" id="LBMM01022662">
    <property type="protein sequence ID" value="KMQ82850.1"/>
    <property type="molecule type" value="Genomic_DNA"/>
</dbReference>
<name>A0A0J7MQL2_LASNI</name>
<evidence type="ECO:0000313" key="3">
    <source>
        <dbReference type="Proteomes" id="UP000036403"/>
    </source>
</evidence>
<sequence length="96" mass="11034">MGVFVPSKLDHNNNSSIDSSMNTVQFDSDESYTDLSSEENQFLDTFDLVLTDEQWNAIKPDIECNSRAKLKPGIWTNEIAISFFKQYRLPCAFVFK</sequence>
<dbReference type="Proteomes" id="UP000036403">
    <property type="component" value="Unassembled WGS sequence"/>
</dbReference>